<dbReference type="Gene3D" id="3.30.200.20">
    <property type="entry name" value="Phosphorylase Kinase, domain 1"/>
    <property type="match status" value="1"/>
</dbReference>
<dbReference type="PROSITE" id="PS50011">
    <property type="entry name" value="PROTEIN_KINASE_DOM"/>
    <property type="match status" value="1"/>
</dbReference>
<evidence type="ECO:0000256" key="10">
    <source>
        <dbReference type="SAM" id="MobiDB-lite"/>
    </source>
</evidence>
<dbReference type="Pfam" id="PF00069">
    <property type="entry name" value="Pkinase"/>
    <property type="match status" value="1"/>
</dbReference>
<dbReference type="Gene3D" id="1.10.510.10">
    <property type="entry name" value="Transferase(Phosphotransferase) domain 1"/>
    <property type="match status" value="1"/>
</dbReference>
<evidence type="ECO:0000256" key="2">
    <source>
        <dbReference type="ARBA" id="ARBA00022527"/>
    </source>
</evidence>
<dbReference type="InterPro" id="IPR000719">
    <property type="entry name" value="Prot_kinase_dom"/>
</dbReference>
<dbReference type="PROSITE" id="PS00107">
    <property type="entry name" value="PROTEIN_KINASE_ATP"/>
    <property type="match status" value="1"/>
</dbReference>
<protein>
    <recommendedName>
        <fullName evidence="1">non-specific serine/threonine protein kinase</fullName>
        <ecNumber evidence="1">2.7.11.1</ecNumber>
    </recommendedName>
</protein>
<feature type="binding site" evidence="9">
    <location>
        <position position="326"/>
    </location>
    <ligand>
        <name>ATP</name>
        <dbReference type="ChEBI" id="CHEBI:30616"/>
    </ligand>
</feature>
<keyword evidence="4 9" id="KW-0547">Nucleotide-binding</keyword>
<evidence type="ECO:0000256" key="1">
    <source>
        <dbReference type="ARBA" id="ARBA00012513"/>
    </source>
</evidence>
<dbReference type="STRING" id="5643.A0A060SLI1"/>
<evidence type="ECO:0000256" key="7">
    <source>
        <dbReference type="ARBA" id="ARBA00047899"/>
    </source>
</evidence>
<dbReference type="PANTHER" id="PTHR24356:SF1">
    <property type="entry name" value="SERINE_THREONINE-PROTEIN KINASE GREATWALL"/>
    <property type="match status" value="1"/>
</dbReference>
<keyword evidence="2" id="KW-0723">Serine/threonine-protein kinase</keyword>
<evidence type="ECO:0000256" key="5">
    <source>
        <dbReference type="ARBA" id="ARBA00022777"/>
    </source>
</evidence>
<dbReference type="EC" id="2.7.11.1" evidence="1"/>
<dbReference type="SMART" id="SM00220">
    <property type="entry name" value="S_TKc"/>
    <property type="match status" value="1"/>
</dbReference>
<dbReference type="AlphaFoldDB" id="A0A060SLI1"/>
<dbReference type="InterPro" id="IPR017441">
    <property type="entry name" value="Protein_kinase_ATP_BS"/>
</dbReference>
<dbReference type="InterPro" id="IPR011009">
    <property type="entry name" value="Kinase-like_dom_sf"/>
</dbReference>
<dbReference type="CDD" id="cd00180">
    <property type="entry name" value="PKc"/>
    <property type="match status" value="1"/>
</dbReference>
<dbReference type="Proteomes" id="UP000029665">
    <property type="component" value="Unassembled WGS sequence"/>
</dbReference>
<dbReference type="OMA" id="HWPEDDH"/>
<keyword evidence="13" id="KW-1185">Reference proteome</keyword>
<name>A0A060SLI1_PYCCI</name>
<evidence type="ECO:0000256" key="9">
    <source>
        <dbReference type="PROSITE-ProRule" id="PRU10141"/>
    </source>
</evidence>
<comment type="caution">
    <text evidence="12">The sequence shown here is derived from an EMBL/GenBank/DDBJ whole genome shotgun (WGS) entry which is preliminary data.</text>
</comment>
<dbReference type="PANTHER" id="PTHR24356">
    <property type="entry name" value="SERINE/THREONINE-PROTEIN KINASE"/>
    <property type="match status" value="1"/>
</dbReference>
<reference evidence="12" key="1">
    <citation type="submission" date="2014-01" db="EMBL/GenBank/DDBJ databases">
        <title>The genome of the white-rot fungus Pycnoporus cinnabarinus: a basidiomycete model with a versatile arsenal for lignocellulosic biomass breakdown.</title>
        <authorList>
            <person name="Levasseur A."/>
            <person name="Lomascolo A."/>
            <person name="Ruiz-Duenas F.J."/>
            <person name="Uzan E."/>
            <person name="Piumi F."/>
            <person name="Kues U."/>
            <person name="Ram A.F.J."/>
            <person name="Murat C."/>
            <person name="Haon M."/>
            <person name="Benoit I."/>
            <person name="Arfi Y."/>
            <person name="Chevret D."/>
            <person name="Drula E."/>
            <person name="Kwon M.J."/>
            <person name="Gouret P."/>
            <person name="Lesage-Meessen L."/>
            <person name="Lombard V."/>
            <person name="Mariette J."/>
            <person name="Noirot C."/>
            <person name="Park J."/>
            <person name="Patyshakuliyeva A."/>
            <person name="Wieneger R.A.B."/>
            <person name="Wosten H.A.B."/>
            <person name="Martin F."/>
            <person name="Coutinho P.M."/>
            <person name="de Vries R."/>
            <person name="Martinez A.T."/>
            <person name="Klopp C."/>
            <person name="Pontarotti P."/>
            <person name="Henrissat B."/>
            <person name="Record E."/>
        </authorList>
    </citation>
    <scope>NUCLEOTIDE SEQUENCE [LARGE SCALE GENOMIC DNA]</scope>
    <source>
        <strain evidence="12">BRFM137</strain>
    </source>
</reference>
<keyword evidence="5" id="KW-0418">Kinase</keyword>
<evidence type="ECO:0000259" key="11">
    <source>
        <dbReference type="PROSITE" id="PS50011"/>
    </source>
</evidence>
<evidence type="ECO:0000256" key="8">
    <source>
        <dbReference type="ARBA" id="ARBA00048679"/>
    </source>
</evidence>
<accession>A0A060SLI1</accession>
<comment type="catalytic activity">
    <reaction evidence="7">
        <text>L-threonyl-[protein] + ATP = O-phospho-L-threonyl-[protein] + ADP + H(+)</text>
        <dbReference type="Rhea" id="RHEA:46608"/>
        <dbReference type="Rhea" id="RHEA-COMP:11060"/>
        <dbReference type="Rhea" id="RHEA-COMP:11605"/>
        <dbReference type="ChEBI" id="CHEBI:15378"/>
        <dbReference type="ChEBI" id="CHEBI:30013"/>
        <dbReference type="ChEBI" id="CHEBI:30616"/>
        <dbReference type="ChEBI" id="CHEBI:61977"/>
        <dbReference type="ChEBI" id="CHEBI:456216"/>
        <dbReference type="EC" id="2.7.11.1"/>
    </reaction>
</comment>
<evidence type="ECO:0000313" key="12">
    <source>
        <dbReference type="EMBL" id="CDO75041.1"/>
    </source>
</evidence>
<dbReference type="EMBL" id="CCBP010000233">
    <property type="protein sequence ID" value="CDO75041.1"/>
    <property type="molecule type" value="Genomic_DNA"/>
</dbReference>
<feature type="domain" description="Protein kinase" evidence="11">
    <location>
        <begin position="298"/>
        <end position="601"/>
    </location>
</feature>
<evidence type="ECO:0000256" key="3">
    <source>
        <dbReference type="ARBA" id="ARBA00022679"/>
    </source>
</evidence>
<sequence>MFRTMSIFQTFFSRIVPGCLTSRQASSEGALLKSGSQPPCSDDSASSTMPSPSSSASSRLPWPVNLSLASFQEEHWEHAERHYGLGIIVAKAIGLSNPLRLLSHSVKLAAVESSSHACAWSDTRTPSPLCFTGPETPASAGCVDSPSPGFARSTPSKIHWIPSPISPTHCNGTRAVSPAADPTTWYISALQAYYGIPTPRLNHVIIPSYESFHGSAEQADTILDPVASSARIDTVPAWSTALRDTSPAADADLAVDERDSVHDSHSGDYEVRGEVEGAEDVEVDLSCVYPYHPDGTVYHLLGQLGQGGFGRVMLAATSAGELVALKVVHKPLLYDNGGVRDSLITERDMMAMATKYKLPFLMHLKAAWEEGDNVYFAMELCGEDLRSRIKRAVRSGLEISPREAKLLCMEMLSCQVFALVDLDILETIHGDIKPDNFLITKSGRIVLSDLGGAQCVQALDHDFDPRVTPFHEWDAPYSYGTPGYYAPEVLCQERGAKDAKFTSKVDVFSLGLVFVELLCGLEVPLWDTQGEPQDLDVDMDAWRAMDHSERQAARMMTEGLRKVLERDGVVDDDARDLVCQMLRPDPKDRPTPCELLHHRYFHDLDMQAVRSGLVPRESSRDSP</sequence>
<feature type="region of interest" description="Disordered" evidence="10">
    <location>
        <begin position="30"/>
        <end position="60"/>
    </location>
</feature>
<keyword evidence="6 9" id="KW-0067">ATP-binding</keyword>
<dbReference type="OrthoDB" id="1668230at2759"/>
<dbReference type="HOGENOM" id="CLU_438825_0_0_1"/>
<evidence type="ECO:0000256" key="4">
    <source>
        <dbReference type="ARBA" id="ARBA00022741"/>
    </source>
</evidence>
<dbReference type="InterPro" id="IPR050236">
    <property type="entry name" value="Ser_Thr_kinase_AGC"/>
</dbReference>
<organism evidence="12 13">
    <name type="scientific">Pycnoporus cinnabarinus</name>
    <name type="common">Cinnabar-red polypore</name>
    <name type="synonym">Trametes cinnabarina</name>
    <dbReference type="NCBI Taxonomy" id="5643"/>
    <lineage>
        <taxon>Eukaryota</taxon>
        <taxon>Fungi</taxon>
        <taxon>Dikarya</taxon>
        <taxon>Basidiomycota</taxon>
        <taxon>Agaricomycotina</taxon>
        <taxon>Agaricomycetes</taxon>
        <taxon>Polyporales</taxon>
        <taxon>Polyporaceae</taxon>
        <taxon>Trametes</taxon>
    </lineage>
</organism>
<dbReference type="GO" id="GO:0004674">
    <property type="term" value="F:protein serine/threonine kinase activity"/>
    <property type="evidence" value="ECO:0007669"/>
    <property type="project" value="UniProtKB-KW"/>
</dbReference>
<keyword evidence="3" id="KW-0808">Transferase</keyword>
<evidence type="ECO:0000256" key="6">
    <source>
        <dbReference type="ARBA" id="ARBA00022840"/>
    </source>
</evidence>
<comment type="catalytic activity">
    <reaction evidence="8">
        <text>L-seryl-[protein] + ATP = O-phospho-L-seryl-[protein] + ADP + H(+)</text>
        <dbReference type="Rhea" id="RHEA:17989"/>
        <dbReference type="Rhea" id="RHEA-COMP:9863"/>
        <dbReference type="Rhea" id="RHEA-COMP:11604"/>
        <dbReference type="ChEBI" id="CHEBI:15378"/>
        <dbReference type="ChEBI" id="CHEBI:29999"/>
        <dbReference type="ChEBI" id="CHEBI:30616"/>
        <dbReference type="ChEBI" id="CHEBI:83421"/>
        <dbReference type="ChEBI" id="CHEBI:456216"/>
        <dbReference type="EC" id="2.7.11.1"/>
    </reaction>
</comment>
<evidence type="ECO:0000313" key="13">
    <source>
        <dbReference type="Proteomes" id="UP000029665"/>
    </source>
</evidence>
<proteinExistence type="predicted"/>
<dbReference type="SUPFAM" id="SSF56112">
    <property type="entry name" value="Protein kinase-like (PK-like)"/>
    <property type="match status" value="1"/>
</dbReference>
<gene>
    <name evidence="12" type="ORF">BN946_scf184640.g16</name>
</gene>
<feature type="compositionally biased region" description="Low complexity" evidence="10">
    <location>
        <begin position="41"/>
        <end position="58"/>
    </location>
</feature>
<dbReference type="GO" id="GO:0005524">
    <property type="term" value="F:ATP binding"/>
    <property type="evidence" value="ECO:0007669"/>
    <property type="project" value="UniProtKB-UniRule"/>
</dbReference>
<dbReference type="GO" id="GO:0035556">
    <property type="term" value="P:intracellular signal transduction"/>
    <property type="evidence" value="ECO:0007669"/>
    <property type="project" value="TreeGrafter"/>
</dbReference>